<dbReference type="Gene3D" id="2.120.10.30">
    <property type="entry name" value="TolB, C-terminal domain"/>
    <property type="match status" value="2"/>
</dbReference>
<accession>A0A6C0GGE3</accession>
<dbReference type="Gene3D" id="2.120.10.60">
    <property type="entry name" value="Tricorn protease N-terminal domain"/>
    <property type="match status" value="1"/>
</dbReference>
<name>A0A6C0GGE3_9BACT</name>
<dbReference type="SUPFAM" id="SSF69304">
    <property type="entry name" value="Tricorn protease N-terminal domain"/>
    <property type="match status" value="1"/>
</dbReference>
<organism evidence="2 3">
    <name type="scientific">Rhodocytophaga rosea</name>
    <dbReference type="NCBI Taxonomy" id="2704465"/>
    <lineage>
        <taxon>Bacteria</taxon>
        <taxon>Pseudomonadati</taxon>
        <taxon>Bacteroidota</taxon>
        <taxon>Cytophagia</taxon>
        <taxon>Cytophagales</taxon>
        <taxon>Rhodocytophagaceae</taxon>
        <taxon>Rhodocytophaga</taxon>
    </lineage>
</organism>
<dbReference type="Pfam" id="PF07676">
    <property type="entry name" value="PD40"/>
    <property type="match status" value="4"/>
</dbReference>
<evidence type="ECO:0008006" key="4">
    <source>
        <dbReference type="Google" id="ProtNLM"/>
    </source>
</evidence>
<sequence>MKILFLIVTLLGGGVVYAQSYLPVKRITVTVDGYPVLSPDGKKILFDSDRSGNSELYYMNVDGTQLKQLTFNTANDDSPVWSPDGTKIAFTSVRDDKEGDIYIMDADGKNTKRLTSTPGDDSHPKFSSDGQRIIFNSARTSPDLSVEWSKQTLEIFSMKLDGTDVKQLTNFKTICTYGSLSQDGTKLLFRRVINTPGFNWDLSISKRDSEVFVMNLDGSGEINLSANPAYDGWPAWTPDGRVIFASNRGGIPSRSALYIVNADGSGLKILTDPKYSYNQHSVSSDGKWILAERNAESFAGIDMLELKE</sequence>
<comment type="similarity">
    <text evidence="1">Belongs to the TolB family.</text>
</comment>
<dbReference type="AlphaFoldDB" id="A0A6C0GGE3"/>
<dbReference type="EMBL" id="CP048222">
    <property type="protein sequence ID" value="QHT66853.1"/>
    <property type="molecule type" value="Genomic_DNA"/>
</dbReference>
<keyword evidence="3" id="KW-1185">Reference proteome</keyword>
<proteinExistence type="inferred from homology"/>
<reference evidence="2 3" key="1">
    <citation type="submission" date="2020-01" db="EMBL/GenBank/DDBJ databases">
        <authorList>
            <person name="Kim M.K."/>
        </authorList>
    </citation>
    <scope>NUCLEOTIDE SEQUENCE [LARGE SCALE GENOMIC DNA]</scope>
    <source>
        <strain evidence="2 3">172606-1</strain>
    </source>
</reference>
<evidence type="ECO:0000313" key="3">
    <source>
        <dbReference type="Proteomes" id="UP000480178"/>
    </source>
</evidence>
<dbReference type="KEGG" id="rhoz:GXP67_09380"/>
<evidence type="ECO:0000256" key="1">
    <source>
        <dbReference type="ARBA" id="ARBA00009820"/>
    </source>
</evidence>
<evidence type="ECO:0000313" key="2">
    <source>
        <dbReference type="EMBL" id="QHT66853.1"/>
    </source>
</evidence>
<gene>
    <name evidence="2" type="ORF">GXP67_09380</name>
</gene>
<dbReference type="Proteomes" id="UP000480178">
    <property type="component" value="Chromosome"/>
</dbReference>
<dbReference type="InterPro" id="IPR011042">
    <property type="entry name" value="6-blade_b-propeller_TolB-like"/>
</dbReference>
<dbReference type="InterPro" id="IPR011659">
    <property type="entry name" value="WD40"/>
</dbReference>
<dbReference type="PANTHER" id="PTHR36842:SF1">
    <property type="entry name" value="PROTEIN TOLB"/>
    <property type="match status" value="1"/>
</dbReference>
<dbReference type="RefSeq" id="WP_162442905.1">
    <property type="nucleotide sequence ID" value="NZ_CP048222.1"/>
</dbReference>
<protein>
    <recommendedName>
        <fullName evidence="4">DUF5050 domain-containing protein</fullName>
    </recommendedName>
</protein>
<dbReference type="PANTHER" id="PTHR36842">
    <property type="entry name" value="PROTEIN TOLB HOMOLOG"/>
    <property type="match status" value="1"/>
</dbReference>